<dbReference type="PROSITE" id="PS00061">
    <property type="entry name" value="ADH_SHORT"/>
    <property type="match status" value="1"/>
</dbReference>
<dbReference type="CDD" id="cd05233">
    <property type="entry name" value="SDR_c"/>
    <property type="match status" value="1"/>
</dbReference>
<reference evidence="4 5" key="1">
    <citation type="submission" date="2016-11" db="EMBL/GenBank/DDBJ databases">
        <authorList>
            <person name="Jaros S."/>
            <person name="Januszkiewicz K."/>
            <person name="Wedrychowicz H."/>
        </authorList>
    </citation>
    <scope>NUCLEOTIDE SEQUENCE [LARGE SCALE GENOMIC DNA]</scope>
    <source>
        <strain evidence="4 5">DSM 17459</strain>
    </source>
</reference>
<protein>
    <submittedName>
        <fullName evidence="4">NAD(P)-dependent dehydrogenase, short-chain alcohol dehydrogenase family</fullName>
    </submittedName>
</protein>
<dbReference type="RefSeq" id="WP_072851925.1">
    <property type="nucleotide sequence ID" value="NZ_FQVI01000011.1"/>
</dbReference>
<gene>
    <name evidence="4" type="ORF">SAMN02745158_02346</name>
</gene>
<evidence type="ECO:0000256" key="1">
    <source>
        <dbReference type="ARBA" id="ARBA00006484"/>
    </source>
</evidence>
<dbReference type="Gene3D" id="3.40.50.720">
    <property type="entry name" value="NAD(P)-binding Rossmann-like Domain"/>
    <property type="match status" value="1"/>
</dbReference>
<keyword evidence="3" id="KW-0753">Steroid metabolism</keyword>
<dbReference type="GO" id="GO:0008206">
    <property type="term" value="P:bile acid metabolic process"/>
    <property type="evidence" value="ECO:0007669"/>
    <property type="project" value="UniProtKB-ARBA"/>
</dbReference>
<comment type="similarity">
    <text evidence="1">Belongs to the short-chain dehydrogenases/reductases (SDR) family.</text>
</comment>
<organism evidence="4 5">
    <name type="scientific">Lactonifactor longoviformis DSM 17459</name>
    <dbReference type="NCBI Taxonomy" id="1122155"/>
    <lineage>
        <taxon>Bacteria</taxon>
        <taxon>Bacillati</taxon>
        <taxon>Bacillota</taxon>
        <taxon>Clostridia</taxon>
        <taxon>Eubacteriales</taxon>
        <taxon>Clostridiaceae</taxon>
        <taxon>Lactonifactor</taxon>
    </lineage>
</organism>
<sequence length="264" mass="28747">MKKLQNKTALVTSATKGIGLACALKLAEEGARVYMGVRRMEDTQKICDEYKEKGFDMTPVYFEATKEESYASMVDDVMTQSGRLDILINNFGVGRPSEDLDLIHSSEKAFFDLLHLNLGSVYRISKLVIPHMIDNGWGSIVNISSVGGSIPDITRIGYGVSKAAVNNITQQIALQYARDNIRCNAVLPGLTATDAALNSMPESFVASFLSHVPLNRMGKPEDMANAALFFASDDSSYITGHIMEVAGGYGLGTPQYADMVRKSL</sequence>
<evidence type="ECO:0000313" key="4">
    <source>
        <dbReference type="EMBL" id="SHF04277.1"/>
    </source>
</evidence>
<evidence type="ECO:0000256" key="2">
    <source>
        <dbReference type="ARBA" id="ARBA00023002"/>
    </source>
</evidence>
<evidence type="ECO:0000313" key="5">
    <source>
        <dbReference type="Proteomes" id="UP000184245"/>
    </source>
</evidence>
<dbReference type="InterPro" id="IPR002347">
    <property type="entry name" value="SDR_fam"/>
</dbReference>
<dbReference type="InterPro" id="IPR020904">
    <property type="entry name" value="Sc_DH/Rdtase_CS"/>
</dbReference>
<dbReference type="FunFam" id="3.40.50.720:FF:000084">
    <property type="entry name" value="Short-chain dehydrogenase reductase"/>
    <property type="match status" value="1"/>
</dbReference>
<accession>A0A1M4YES4</accession>
<dbReference type="PANTHER" id="PTHR42879">
    <property type="entry name" value="3-OXOACYL-(ACYL-CARRIER-PROTEIN) REDUCTASE"/>
    <property type="match status" value="1"/>
</dbReference>
<dbReference type="AlphaFoldDB" id="A0A1M4YES4"/>
<keyword evidence="5" id="KW-1185">Reference proteome</keyword>
<dbReference type="GO" id="GO:0016491">
    <property type="term" value="F:oxidoreductase activity"/>
    <property type="evidence" value="ECO:0007669"/>
    <property type="project" value="UniProtKB-KW"/>
</dbReference>
<dbReference type="InterPro" id="IPR050259">
    <property type="entry name" value="SDR"/>
</dbReference>
<name>A0A1M4YES4_9CLOT</name>
<dbReference type="STRING" id="1122155.SAMN02745158_02346"/>
<keyword evidence="3" id="KW-0443">Lipid metabolism</keyword>
<dbReference type="Pfam" id="PF13561">
    <property type="entry name" value="adh_short_C2"/>
    <property type="match status" value="1"/>
</dbReference>
<dbReference type="SUPFAM" id="SSF51735">
    <property type="entry name" value="NAD(P)-binding Rossmann-fold domains"/>
    <property type="match status" value="1"/>
</dbReference>
<dbReference type="OrthoDB" id="9803333at2"/>
<dbReference type="InterPro" id="IPR036291">
    <property type="entry name" value="NAD(P)-bd_dom_sf"/>
</dbReference>
<dbReference type="PRINTS" id="PR00080">
    <property type="entry name" value="SDRFAMILY"/>
</dbReference>
<proteinExistence type="inferred from homology"/>
<dbReference type="Proteomes" id="UP000184245">
    <property type="component" value="Unassembled WGS sequence"/>
</dbReference>
<keyword evidence="2" id="KW-0560">Oxidoreductase</keyword>
<evidence type="ECO:0000256" key="3">
    <source>
        <dbReference type="ARBA" id="ARBA00023221"/>
    </source>
</evidence>
<dbReference type="EMBL" id="FQVI01000011">
    <property type="protein sequence ID" value="SHF04277.1"/>
    <property type="molecule type" value="Genomic_DNA"/>
</dbReference>
<dbReference type="PRINTS" id="PR00081">
    <property type="entry name" value="GDHRDH"/>
</dbReference>
<dbReference type="PANTHER" id="PTHR42879:SF2">
    <property type="entry name" value="3-OXOACYL-[ACYL-CARRIER-PROTEIN] REDUCTASE FABG"/>
    <property type="match status" value="1"/>
</dbReference>